<dbReference type="Gene3D" id="3.90.580.10">
    <property type="entry name" value="Zinc finger, CHC2-type domain"/>
    <property type="match status" value="1"/>
</dbReference>
<reference evidence="2 3" key="1">
    <citation type="submission" date="2015-09" db="EMBL/GenBank/DDBJ databases">
        <authorList>
            <consortium name="Pathogen Informatics"/>
        </authorList>
    </citation>
    <scope>NUCLEOTIDE SEQUENCE [LARGE SCALE GENOMIC DNA]</scope>
    <source>
        <strain evidence="2 3">2789STDY5834899</strain>
    </source>
</reference>
<feature type="compositionally biased region" description="Basic and acidic residues" evidence="1">
    <location>
        <begin position="334"/>
        <end position="343"/>
    </location>
</feature>
<dbReference type="SUPFAM" id="SSF57783">
    <property type="entry name" value="Zinc beta-ribbon"/>
    <property type="match status" value="1"/>
</dbReference>
<gene>
    <name evidence="2" type="ORF">ERS852511_03394</name>
</gene>
<dbReference type="Pfam" id="PF13155">
    <property type="entry name" value="Toprim_2"/>
    <property type="match status" value="1"/>
</dbReference>
<evidence type="ECO:0000256" key="1">
    <source>
        <dbReference type="SAM" id="MobiDB-lite"/>
    </source>
</evidence>
<evidence type="ECO:0000313" key="3">
    <source>
        <dbReference type="Proteomes" id="UP000095576"/>
    </source>
</evidence>
<dbReference type="GO" id="GO:0008270">
    <property type="term" value="F:zinc ion binding"/>
    <property type="evidence" value="ECO:0007669"/>
    <property type="project" value="InterPro"/>
</dbReference>
<dbReference type="Proteomes" id="UP000095576">
    <property type="component" value="Unassembled WGS sequence"/>
</dbReference>
<dbReference type="GO" id="GO:0006260">
    <property type="term" value="P:DNA replication"/>
    <property type="evidence" value="ECO:0007669"/>
    <property type="project" value="InterPro"/>
</dbReference>
<organism evidence="2 3">
    <name type="scientific">Bacteroides thetaiotaomicron</name>
    <dbReference type="NCBI Taxonomy" id="818"/>
    <lineage>
        <taxon>Bacteria</taxon>
        <taxon>Pseudomonadati</taxon>
        <taxon>Bacteroidota</taxon>
        <taxon>Bacteroidia</taxon>
        <taxon>Bacteroidales</taxon>
        <taxon>Bacteroidaceae</taxon>
        <taxon>Bacteroides</taxon>
    </lineage>
</organism>
<feature type="region of interest" description="Disordered" evidence="1">
    <location>
        <begin position="334"/>
        <end position="370"/>
    </location>
</feature>
<dbReference type="GO" id="GO:0003677">
    <property type="term" value="F:DNA binding"/>
    <property type="evidence" value="ECO:0007669"/>
    <property type="project" value="InterPro"/>
</dbReference>
<protein>
    <submittedName>
        <fullName evidence="2">Transposon-related/mobilisation protein</fullName>
    </submittedName>
</protein>
<sequence length="370" mass="42129">MYYNPLKKKKIDVVVSRASSYSLLASLLLSLNKKIKIMTYKEANNISIKDYLNSLGIQPVTEKGSYGMYRSPLREDNTPSFKVDYNANLWCDYGTGEGGTLIDLVMKQNGCNAYGAICRLEQGDTASFSFHGKDLPERDTKRQAASPIEIRRIQPLQNPALMRYLLERGISPGTAAPYVQEMYYRIGGKPYFALAFRNDSGGYELRNPRFKGSTSKDITHIRQQGEPRDTCFVFEGFMDYLSFLTIRQRESPGMPCTDWQDYVILNSTANVDKALYPLAGYGHIPCMLDNDEAGRKAVEAIRQEYKWRVRDASHLYSGHNDLNDYLRGIKASQPEKRGFESRMKQPGNISQPEQGNRQNPGEKRKRGLRM</sequence>
<dbReference type="AlphaFoldDB" id="A0A174RKB0"/>
<dbReference type="InterPro" id="IPR036977">
    <property type="entry name" value="DNA_primase_Znf_CHC2"/>
</dbReference>
<dbReference type="InterPro" id="IPR034154">
    <property type="entry name" value="TOPRIM_DnaG/twinkle"/>
</dbReference>
<proteinExistence type="predicted"/>
<name>A0A174RKB0_BACT4</name>
<dbReference type="Gene3D" id="3.40.1360.10">
    <property type="match status" value="1"/>
</dbReference>
<evidence type="ECO:0000313" key="2">
    <source>
        <dbReference type="EMBL" id="CUP84561.1"/>
    </source>
</evidence>
<dbReference type="CDD" id="cd01029">
    <property type="entry name" value="TOPRIM_primases"/>
    <property type="match status" value="1"/>
</dbReference>
<accession>A0A174RKB0</accession>
<feature type="compositionally biased region" description="Polar residues" evidence="1">
    <location>
        <begin position="347"/>
        <end position="359"/>
    </location>
</feature>
<dbReference type="EMBL" id="CZAP01000014">
    <property type="protein sequence ID" value="CUP84561.1"/>
    <property type="molecule type" value="Genomic_DNA"/>
</dbReference>